<gene>
    <name evidence="1" type="ORF">K1I37_07940</name>
</gene>
<dbReference type="SMART" id="SM00014">
    <property type="entry name" value="acidPPc"/>
    <property type="match status" value="1"/>
</dbReference>
<dbReference type="InterPro" id="IPR000326">
    <property type="entry name" value="PAP2/HPO"/>
</dbReference>
<dbReference type="SUPFAM" id="SSF48317">
    <property type="entry name" value="Acid phosphatase/Vanadium-dependent haloperoxidase"/>
    <property type="match status" value="1"/>
</dbReference>
<dbReference type="EMBL" id="CP080467">
    <property type="protein sequence ID" value="UNO50392.1"/>
    <property type="molecule type" value="Genomic_DNA"/>
</dbReference>
<dbReference type="PANTHER" id="PTHR14969">
    <property type="entry name" value="SPHINGOSINE-1-PHOSPHATE PHOSPHOHYDROLASE"/>
    <property type="match status" value="1"/>
</dbReference>
<proteinExistence type="predicted"/>
<accession>A0A9E7D114</accession>
<dbReference type="Pfam" id="PF01569">
    <property type="entry name" value="PAP2"/>
    <property type="match status" value="1"/>
</dbReference>
<dbReference type="OrthoDB" id="9789113at2"/>
<protein>
    <submittedName>
        <fullName evidence="1">Phosphatase PAP2 family protein</fullName>
    </submittedName>
</protein>
<dbReference type="KEGG" id="aaco:K1I37_07940"/>
<sequence length="187" mass="20191">MGLTDWLWRGFSLADAVVTRRLEKLWITTPWLNALMIIAAKYTPIVMLAILVIAAANIVEVTTAEVSFVSVASSIVAALLIRALHEPVSRLTNRPRPFDTEPFEPLLEHERGESFPSNHAGGSMALACGALHLPFYPWLLLVLAILLCFSRIYCGLHHLSDVLVGALGGATCGVVCAFAGYAVVAHA</sequence>
<dbReference type="Gene3D" id="1.20.144.10">
    <property type="entry name" value="Phosphatidic acid phosphatase type 2/haloperoxidase"/>
    <property type="match status" value="1"/>
</dbReference>
<evidence type="ECO:0000313" key="2">
    <source>
        <dbReference type="Proteomes" id="UP000829401"/>
    </source>
</evidence>
<dbReference type="eggNOG" id="COG0671">
    <property type="taxonomic scope" value="Bacteria"/>
</dbReference>
<accession>T0C5P0</accession>
<organism evidence="1 2">
    <name type="scientific">Alicyclobacillus acidoterrestris (strain ATCC 49025 / DSM 3922 / CIP 106132 / NCIMB 13137 / GD3B)</name>
    <dbReference type="NCBI Taxonomy" id="1356854"/>
    <lineage>
        <taxon>Bacteria</taxon>
        <taxon>Bacillati</taxon>
        <taxon>Bacillota</taxon>
        <taxon>Bacilli</taxon>
        <taxon>Bacillales</taxon>
        <taxon>Alicyclobacillaceae</taxon>
        <taxon>Alicyclobacillus</taxon>
    </lineage>
</organism>
<dbReference type="PANTHER" id="PTHR14969:SF13">
    <property type="entry name" value="AT30094P"/>
    <property type="match status" value="1"/>
</dbReference>
<reference evidence="2" key="1">
    <citation type="journal article" date="2022" name="G3 (Bethesda)">
        <title>Unveiling the complete genome sequence of Alicyclobacillus acidoterrestris DSM 3922T, a taint-producing strain.</title>
        <authorList>
            <person name="Leonardo I.C."/>
            <person name="Barreto Crespo M.T."/>
            <person name="Gaspar F.B."/>
        </authorList>
    </citation>
    <scope>NUCLEOTIDE SEQUENCE [LARGE SCALE GENOMIC DNA]</scope>
    <source>
        <strain evidence="2">DSM 3922</strain>
    </source>
</reference>
<evidence type="ECO:0000313" key="1">
    <source>
        <dbReference type="EMBL" id="UNO50392.1"/>
    </source>
</evidence>
<dbReference type="AlphaFoldDB" id="T0C5P0"/>
<name>T0C5P0_ALIAG</name>
<dbReference type="InterPro" id="IPR036938">
    <property type="entry name" value="PAP2/HPO_sf"/>
</dbReference>
<keyword evidence="2" id="KW-1185">Reference proteome</keyword>
<dbReference type="STRING" id="1356854.N007_00840"/>
<dbReference type="RefSeq" id="WP_021295905.1">
    <property type="nucleotide sequence ID" value="NZ_AURB01000112.1"/>
</dbReference>
<dbReference type="Proteomes" id="UP000829401">
    <property type="component" value="Chromosome"/>
</dbReference>